<keyword evidence="1" id="KW-0175">Coiled coil</keyword>
<evidence type="ECO:0000313" key="6">
    <source>
        <dbReference type="Proteomes" id="UP000318567"/>
    </source>
</evidence>
<sequence>MAGKSLGTLTIDLIAKVGGFVQGMDKAERSSQKWRDQVKKDAKEVGASIAAIGVAAATAAVGIGVAGLSIVKNTAQQVTEADRWAKSLKMSTQDLLSWQYAAEQAGLTGDNIADIFKDINDKVGDAVLNKSGEAAQALDTLGLSAEKLSKQSPDKQLMAISAALQKIPSQAGKTNILESLGNDLSKMLPLFDNNNEKLKQFIQLSKDFGVAPPQEDIDNLVKVNQFFQDIETSARGLKMEIASGLAKVDLSPLQAGLDDIRDVFTDPAVLQGISDLVGEAISLAGVVGRIAGGLGAIASYTRSRVGAVSGNYDASDINDVEQRIEFLNKRGNQNKEQKEELDFLNKRRQFLQAIKGSILTPEESQRAAKGMQSLLSGMGIDPVIADNNNLGKGESNQKQTAKKNPVDNAFKSRLLDLQKQAALIETTGKKTAEVTELEKINFDITSGNLKKLSEDQKEQLRIAAKTLDSKKEELRLNQENAKVAEYIAGLTKQNKLVRQGYDNEIMGLSLGSKDRGRMRELNGIQQDFESRQEELLNQLQSGDIDNSLYNKKKEALRDALKERLKIQESYYQKSDDLQSDWQSGISSSLADFAEISSDYYQQAADAMTSILGSATDSISEHLYNVIDGTESMGEAIKGVFADLGESVIKALVDMAAQWIVYQGVQMLVNKTAQASAIPSMIANAQATSLQAQIAAYASTAAIPIVGPALAPAAMAAAAAITTPLVAAVGTSALAGMAHDGVDSVPETGTWLLQKGERVTTAKTSAKLDATLDRVATQSTGSGAIYSPTINIPINGNPSDATLALVRKAADEGAERGYRKAVNSVANGQGDLHRALTSKTNSGRKIG</sequence>
<dbReference type="RefSeq" id="WP_142444936.1">
    <property type="nucleotide sequence ID" value="NZ_CABGGO010000003.1"/>
</dbReference>
<evidence type="ECO:0000256" key="1">
    <source>
        <dbReference type="SAM" id="Coils"/>
    </source>
</evidence>
<evidence type="ECO:0000259" key="4">
    <source>
        <dbReference type="Pfam" id="PF09718"/>
    </source>
</evidence>
<keyword evidence="3" id="KW-0472">Membrane</keyword>
<feature type="transmembrane region" description="Helical" evidence="3">
    <location>
        <begin position="45"/>
        <end position="71"/>
    </location>
</feature>
<dbReference type="AlphaFoldDB" id="A0A9Q9UIG1"/>
<feature type="coiled-coil region" evidence="1">
    <location>
        <begin position="317"/>
        <end position="354"/>
    </location>
</feature>
<reference evidence="5 6" key="1">
    <citation type="submission" date="2019-07" db="EMBL/GenBank/DDBJ databases">
        <authorList>
            <person name="Brisse S."/>
            <person name="Rodrigues C."/>
            <person name="Thorpe H."/>
        </authorList>
    </citation>
    <scope>NUCLEOTIDE SEQUENCE [LARGE SCALE GENOMIC DNA]</scope>
    <source>
        <strain evidence="5">SB6410</strain>
    </source>
</reference>
<protein>
    <recommendedName>
        <fullName evidence="4">Bacteriophage tail tape measure C-terminal domain-containing protein</fullName>
    </recommendedName>
</protein>
<organism evidence="5 6">
    <name type="scientific">Klebsiella pasteurii</name>
    <dbReference type="NCBI Taxonomy" id="2587529"/>
    <lineage>
        <taxon>Bacteria</taxon>
        <taxon>Pseudomonadati</taxon>
        <taxon>Pseudomonadota</taxon>
        <taxon>Gammaproteobacteria</taxon>
        <taxon>Enterobacterales</taxon>
        <taxon>Enterobacteriaceae</taxon>
        <taxon>Klebsiella/Raoultella group</taxon>
        <taxon>Klebsiella</taxon>
    </lineage>
</organism>
<evidence type="ECO:0000256" key="3">
    <source>
        <dbReference type="SAM" id="Phobius"/>
    </source>
</evidence>
<keyword evidence="3" id="KW-1133">Transmembrane helix</keyword>
<feature type="compositionally biased region" description="Polar residues" evidence="2">
    <location>
        <begin position="386"/>
        <end position="399"/>
    </location>
</feature>
<feature type="region of interest" description="Disordered" evidence="2">
    <location>
        <begin position="386"/>
        <end position="406"/>
    </location>
</feature>
<dbReference type="InterPro" id="IPR006431">
    <property type="entry name" value="Phage_tape_meas_C"/>
</dbReference>
<dbReference type="Proteomes" id="UP000318567">
    <property type="component" value="Unassembled WGS sequence"/>
</dbReference>
<dbReference type="Pfam" id="PF09718">
    <property type="entry name" value="Tape_meas_lam_C"/>
    <property type="match status" value="1"/>
</dbReference>
<name>A0A9Q9UIG1_9ENTR</name>
<comment type="caution">
    <text evidence="5">The sequence shown here is derived from an EMBL/GenBank/DDBJ whole genome shotgun (WGS) entry which is preliminary data.</text>
</comment>
<gene>
    <name evidence="5" type="ORF">SB6410_04872</name>
</gene>
<evidence type="ECO:0000313" key="5">
    <source>
        <dbReference type="EMBL" id="VUS32664.1"/>
    </source>
</evidence>
<evidence type="ECO:0000256" key="2">
    <source>
        <dbReference type="SAM" id="MobiDB-lite"/>
    </source>
</evidence>
<proteinExistence type="predicted"/>
<accession>A0A9Q9UIG1</accession>
<keyword evidence="3" id="KW-0812">Transmembrane</keyword>
<dbReference type="EMBL" id="CABGGO010000003">
    <property type="protein sequence ID" value="VUS32664.1"/>
    <property type="molecule type" value="Genomic_DNA"/>
</dbReference>
<feature type="domain" description="Bacteriophage tail tape measure C-terminal" evidence="4">
    <location>
        <begin position="580"/>
        <end position="663"/>
    </location>
</feature>